<name>A0A6H5HYX1_9HYME</name>
<protein>
    <submittedName>
        <fullName evidence="5">Uncharacterized protein</fullName>
    </submittedName>
</protein>
<feature type="compositionally biased region" description="Polar residues" evidence="2">
    <location>
        <begin position="442"/>
        <end position="461"/>
    </location>
</feature>
<dbReference type="InterPro" id="IPR016641">
    <property type="entry name" value="EGD2/NACA0like"/>
</dbReference>
<evidence type="ECO:0000259" key="4">
    <source>
        <dbReference type="Pfam" id="PF25481"/>
    </source>
</evidence>
<feature type="region of interest" description="Disordered" evidence="2">
    <location>
        <begin position="424"/>
        <end position="506"/>
    </location>
</feature>
<dbReference type="PANTHER" id="PTHR21713">
    <property type="entry name" value="NASCENT POLYPEPTIDE ASSOCIATED COMPLEX ALPHA SUBUNIT-RELATED"/>
    <property type="match status" value="1"/>
</dbReference>
<dbReference type="AlphaFoldDB" id="A0A6H5HYX1"/>
<sequence>METFDPKNCKILKEFLTSDEIKVIDDQICFKLENYLQDKCEELFTAKAVLETYRVNTERDVKKLEETNESCQENLKKCEEKLELAKRYTNDLHEQIENYSAEVLQSKATIKREKRFHQEKTILVQQISGLEEELSKRTNELQNARSQSSAHLLLIQTRLSQCEENLKQLADMQEAQNRQAKMLEEILRQRDLYKNMYKNQAGQLPSEKSIVEMKSQNTNQNDQENASQLKNSKDLQDLQLKYNNLETKYTDIQKEFDLYKKEKVSHVQLLNDEIEKLRENCEKYSTRSCMLKAQLESITERFGLLQSSAASHKSQIKMLEEKCNCYIATINDEEMRKNLENMEAKYADCQTEIKSLLSQLEAARAQGQQYYPPTANIKPMSARTETPLASIRPMSVVVQSRTAAVLPTTVGTSVHLITQQSQQLVHTTETSSPTSSHMDYQPASTSRQHTLQSHLGDSAESTQREETDTFETGTTLQNQLQQQQNQSQAVALVPTSSQRDQDDDVEENCGMLDCDEGPENQTIQEEDFDNEDYGELEEEEELPFSVEVGEGNNEVEIIIDESANENVSRHLQSNTSGDVIHQSEAISSAGLAGDSSFVGRLTRSIGHMQRPQPQLLLQGFDDIGDDCIVPSTPTLFVPRRIDSFGETVSSPQVPHTRFTFGDSSTSTTSLVQSQSSASFSNSRSMMNVCSSDLAQIVHDGIDDSRVDLSELDNENQAPNEPITQQSDSPNDDSILSAHNCITDALYTLSILLTVWEPNFFTHFRRNFSYEKYRIQSYKDVNDDDLGLFEVPTNPNDEEFNINVHELTKRPVAVLHYDIHEDVKEDSPEDDPDQKNSYGGTYHRDIHSESGHVIQKDHTNFYDKENEEEDFAKTIQQAQVAAAEKFKEQPILSSVEAGSGATVVAPIQEESEEEIDEAGIEDKDVELVMSQAGVSRGKAIKALKNNQNDIVNAIMVSLALYIEKKFKGLTDFDI</sequence>
<feature type="coiled-coil region" evidence="1">
    <location>
        <begin position="235"/>
        <end position="287"/>
    </location>
</feature>
<feature type="compositionally biased region" description="Polar residues" evidence="2">
    <location>
        <begin position="714"/>
        <end position="733"/>
    </location>
</feature>
<dbReference type="SUPFAM" id="SSF57997">
    <property type="entry name" value="Tropomyosin"/>
    <property type="match status" value="1"/>
</dbReference>
<feature type="region of interest" description="Disordered" evidence="2">
    <location>
        <begin position="821"/>
        <end position="849"/>
    </location>
</feature>
<dbReference type="EMBL" id="CADCXV010000402">
    <property type="protein sequence ID" value="CAB0030007.1"/>
    <property type="molecule type" value="Genomic_DNA"/>
</dbReference>
<dbReference type="OrthoDB" id="3169036at2759"/>
<feature type="compositionally biased region" description="Low complexity" evidence="2">
    <location>
        <begin position="476"/>
        <end position="488"/>
    </location>
</feature>
<feature type="coiled-coil region" evidence="1">
    <location>
        <begin position="127"/>
        <end position="192"/>
    </location>
</feature>
<accession>A0A6H5HYX1</accession>
<feature type="domain" description="Nascent polypeptide-associated complex subunit alpha-like UBA" evidence="3">
    <location>
        <begin position="919"/>
        <end position="954"/>
    </location>
</feature>
<dbReference type="InterPro" id="IPR044034">
    <property type="entry name" value="NAC-like_UBA"/>
</dbReference>
<proteinExistence type="predicted"/>
<evidence type="ECO:0000256" key="1">
    <source>
        <dbReference type="SAM" id="Coils"/>
    </source>
</evidence>
<evidence type="ECO:0000256" key="2">
    <source>
        <dbReference type="SAM" id="MobiDB-lite"/>
    </source>
</evidence>
<dbReference type="Gene3D" id="1.10.8.10">
    <property type="entry name" value="DNA helicase RuvA subunit, C-terminal domain"/>
    <property type="match status" value="1"/>
</dbReference>
<reference evidence="5 6" key="1">
    <citation type="submission" date="2020-02" db="EMBL/GenBank/DDBJ databases">
        <authorList>
            <person name="Ferguson B K."/>
        </authorList>
    </citation>
    <scope>NUCLEOTIDE SEQUENCE [LARGE SCALE GENOMIC DNA]</scope>
</reference>
<dbReference type="Proteomes" id="UP000479190">
    <property type="component" value="Unassembled WGS sequence"/>
</dbReference>
<feature type="region of interest" description="Disordered" evidence="2">
    <location>
        <begin position="714"/>
        <end position="734"/>
    </location>
</feature>
<dbReference type="GO" id="GO:0005854">
    <property type="term" value="C:nascent polypeptide-associated complex"/>
    <property type="evidence" value="ECO:0007669"/>
    <property type="project" value="InterPro"/>
</dbReference>
<evidence type="ECO:0000313" key="6">
    <source>
        <dbReference type="Proteomes" id="UP000479190"/>
    </source>
</evidence>
<feature type="domain" description="Nucleoprotein TPR/MPL1" evidence="4">
    <location>
        <begin position="112"/>
        <end position="178"/>
    </location>
</feature>
<keyword evidence="1" id="KW-0175">Coiled coil</keyword>
<keyword evidence="6" id="KW-1185">Reference proteome</keyword>
<dbReference type="Pfam" id="PF25481">
    <property type="entry name" value="Nucleoprot-TPR"/>
    <property type="match status" value="1"/>
</dbReference>
<dbReference type="InterPro" id="IPR057577">
    <property type="entry name" value="Nucleoprot-TPR/MLP1_dom"/>
</dbReference>
<evidence type="ECO:0000259" key="3">
    <source>
        <dbReference type="Pfam" id="PF19026"/>
    </source>
</evidence>
<feature type="coiled-coil region" evidence="1">
    <location>
        <begin position="332"/>
        <end position="366"/>
    </location>
</feature>
<gene>
    <name evidence="5" type="ORF">TBRA_LOCUS2023</name>
</gene>
<organism evidence="5 6">
    <name type="scientific">Trichogramma brassicae</name>
    <dbReference type="NCBI Taxonomy" id="86971"/>
    <lineage>
        <taxon>Eukaryota</taxon>
        <taxon>Metazoa</taxon>
        <taxon>Ecdysozoa</taxon>
        <taxon>Arthropoda</taxon>
        <taxon>Hexapoda</taxon>
        <taxon>Insecta</taxon>
        <taxon>Pterygota</taxon>
        <taxon>Neoptera</taxon>
        <taxon>Endopterygota</taxon>
        <taxon>Hymenoptera</taxon>
        <taxon>Apocrita</taxon>
        <taxon>Proctotrupomorpha</taxon>
        <taxon>Chalcidoidea</taxon>
        <taxon>Trichogrammatidae</taxon>
        <taxon>Trichogramma</taxon>
    </lineage>
</organism>
<dbReference type="Pfam" id="PF19026">
    <property type="entry name" value="UBA_HYPK"/>
    <property type="match status" value="1"/>
</dbReference>
<feature type="compositionally biased region" description="Low complexity" evidence="2">
    <location>
        <begin position="427"/>
        <end position="436"/>
    </location>
</feature>
<evidence type="ECO:0000313" key="5">
    <source>
        <dbReference type="EMBL" id="CAB0030007.1"/>
    </source>
</evidence>
<dbReference type="CDD" id="cd14358">
    <property type="entry name" value="UBA_NAC_euk"/>
    <property type="match status" value="1"/>
</dbReference>
<feature type="coiled-coil region" evidence="1">
    <location>
        <begin position="54"/>
        <end position="88"/>
    </location>
</feature>